<dbReference type="NCBIfam" id="TIGR02436">
    <property type="entry name" value="four helix bundle protein"/>
    <property type="match status" value="1"/>
</dbReference>
<evidence type="ECO:0000313" key="2">
    <source>
        <dbReference type="Proteomes" id="UP000670776"/>
    </source>
</evidence>
<accession>A0ABS4BWW0</accession>
<proteinExistence type="predicted"/>
<dbReference type="SUPFAM" id="SSF158446">
    <property type="entry name" value="IVS-encoded protein-like"/>
    <property type="match status" value="1"/>
</dbReference>
<comment type="caution">
    <text evidence="1">The sequence shown here is derived from an EMBL/GenBank/DDBJ whole genome shotgun (WGS) entry which is preliminary data.</text>
</comment>
<dbReference type="Proteomes" id="UP000670776">
    <property type="component" value="Unassembled WGS sequence"/>
</dbReference>
<dbReference type="EMBL" id="JAGJCB010000011">
    <property type="protein sequence ID" value="MBP0904512.1"/>
    <property type="molecule type" value="Genomic_DNA"/>
</dbReference>
<dbReference type="PANTHER" id="PTHR38471:SF2">
    <property type="entry name" value="FOUR HELIX BUNDLE PROTEIN"/>
    <property type="match status" value="1"/>
</dbReference>
<dbReference type="RefSeq" id="WP_209655406.1">
    <property type="nucleotide sequence ID" value="NZ_JAGJCB010000011.1"/>
</dbReference>
<dbReference type="PANTHER" id="PTHR38471">
    <property type="entry name" value="FOUR HELIX BUNDLE PROTEIN"/>
    <property type="match status" value="1"/>
</dbReference>
<keyword evidence="2" id="KW-1185">Reference proteome</keyword>
<gene>
    <name evidence="1" type="ORF">J8H85_11795</name>
</gene>
<dbReference type="InterPro" id="IPR036583">
    <property type="entry name" value="23S_rRNA_IVS_sf"/>
</dbReference>
<dbReference type="InterPro" id="IPR012657">
    <property type="entry name" value="23S_rRNA-intervening_sequence"/>
</dbReference>
<organism evidence="1 2">
    <name type="scientific">Mariniflexile gromovii</name>
    <dbReference type="NCBI Taxonomy" id="362523"/>
    <lineage>
        <taxon>Bacteria</taxon>
        <taxon>Pseudomonadati</taxon>
        <taxon>Bacteroidota</taxon>
        <taxon>Flavobacteriia</taxon>
        <taxon>Flavobacteriales</taxon>
        <taxon>Flavobacteriaceae</taxon>
        <taxon>Mariniflexile</taxon>
    </lineage>
</organism>
<reference evidence="1 2" key="1">
    <citation type="submission" date="2021-04" db="EMBL/GenBank/DDBJ databases">
        <title>Mariniflexile gromovii gen. nov., sp. nov., a gliding bacterium isolated from the sea urchin Strongylocentrotus intermedius.</title>
        <authorList>
            <person name="Ko S."/>
            <person name="Le V."/>
            <person name="Ahn C.-Y."/>
            <person name="Oh H.-M."/>
        </authorList>
    </citation>
    <scope>NUCLEOTIDE SEQUENCE [LARGE SCALE GENOMIC DNA]</scope>
    <source>
        <strain evidence="1 2">KCTC 12570</strain>
    </source>
</reference>
<dbReference type="Gene3D" id="1.20.1440.60">
    <property type="entry name" value="23S rRNA-intervening sequence"/>
    <property type="match status" value="1"/>
</dbReference>
<name>A0ABS4BWW0_9FLAO</name>
<dbReference type="Pfam" id="PF05635">
    <property type="entry name" value="23S_rRNA_IVP"/>
    <property type="match status" value="1"/>
</dbReference>
<protein>
    <submittedName>
        <fullName evidence="1">Four helix bundle protein</fullName>
    </submittedName>
</protein>
<dbReference type="CDD" id="cd16377">
    <property type="entry name" value="23S_rRNA_IVP_like"/>
    <property type="match status" value="1"/>
</dbReference>
<sequence length="57" mass="6622">MEHKDLDAWKYSMDLVEKIYIMSSKFPEEERYGLKSQIRRAAISIPSNIAEGSGRNM</sequence>
<evidence type="ECO:0000313" key="1">
    <source>
        <dbReference type="EMBL" id="MBP0904512.1"/>
    </source>
</evidence>